<evidence type="ECO:0000256" key="1">
    <source>
        <dbReference type="ARBA" id="ARBA00007274"/>
    </source>
</evidence>
<dbReference type="InterPro" id="IPR041561">
    <property type="entry name" value="PglD_N"/>
</dbReference>
<feature type="active site" description="Proton acceptor" evidence="5">
    <location>
        <position position="140"/>
    </location>
</feature>
<dbReference type="SUPFAM" id="SSF51161">
    <property type="entry name" value="Trimeric LpxA-like enzymes"/>
    <property type="match status" value="1"/>
</dbReference>
<dbReference type="Gene3D" id="3.40.50.20">
    <property type="match status" value="1"/>
</dbReference>
<dbReference type="CDD" id="cd03360">
    <property type="entry name" value="LbH_AT_putative"/>
    <property type="match status" value="1"/>
</dbReference>
<dbReference type="InterPro" id="IPR011004">
    <property type="entry name" value="Trimer_LpxA-like_sf"/>
</dbReference>
<keyword evidence="4 8" id="KW-0012">Acyltransferase</keyword>
<feature type="site" description="Increases basicity of active site His" evidence="5">
    <location>
        <position position="141"/>
    </location>
</feature>
<protein>
    <submittedName>
        <fullName evidence="8">Sugar O-acyltransferase (Sialic acid O-acetyltransferase NeuD family)</fullName>
    </submittedName>
</protein>
<name>A0A3D9GPR7_9FLAO</name>
<dbReference type="GO" id="GO:0016746">
    <property type="term" value="F:acyltransferase activity"/>
    <property type="evidence" value="ECO:0007669"/>
    <property type="project" value="UniProtKB-KW"/>
</dbReference>
<dbReference type="Pfam" id="PF17836">
    <property type="entry name" value="PglD_N"/>
    <property type="match status" value="1"/>
</dbReference>
<evidence type="ECO:0000256" key="6">
    <source>
        <dbReference type="PIRSR" id="PIRSR620019-2"/>
    </source>
</evidence>
<dbReference type="InterPro" id="IPR050179">
    <property type="entry name" value="Trans_hexapeptide_repeat"/>
</dbReference>
<evidence type="ECO:0000313" key="8">
    <source>
        <dbReference type="EMBL" id="RED38205.1"/>
    </source>
</evidence>
<dbReference type="NCBIfam" id="TIGR03570">
    <property type="entry name" value="NeuD_NnaD"/>
    <property type="match status" value="1"/>
</dbReference>
<evidence type="ECO:0000256" key="3">
    <source>
        <dbReference type="ARBA" id="ARBA00022737"/>
    </source>
</evidence>
<dbReference type="InterPro" id="IPR020019">
    <property type="entry name" value="AcTrfase_PglD-like"/>
</dbReference>
<evidence type="ECO:0000313" key="9">
    <source>
        <dbReference type="Proteomes" id="UP000256980"/>
    </source>
</evidence>
<evidence type="ECO:0000256" key="2">
    <source>
        <dbReference type="ARBA" id="ARBA00022679"/>
    </source>
</evidence>
<proteinExistence type="inferred from homology"/>
<dbReference type="RefSeq" id="WP_115818817.1">
    <property type="nucleotide sequence ID" value="NZ_QRDV01000011.1"/>
</dbReference>
<comment type="caution">
    <text evidence="8">The sequence shown here is derived from an EMBL/GenBank/DDBJ whole genome shotgun (WGS) entry which is preliminary data.</text>
</comment>
<dbReference type="PANTHER" id="PTHR43300:SF7">
    <property type="entry name" value="UDP-N-ACETYLBACILLOSAMINE N-ACETYLTRANSFERASE"/>
    <property type="match status" value="1"/>
</dbReference>
<dbReference type="InterPro" id="IPR018357">
    <property type="entry name" value="Hexapep_transf_CS"/>
</dbReference>
<dbReference type="PROSITE" id="PS00101">
    <property type="entry name" value="HEXAPEP_TRANSFERASES"/>
    <property type="match status" value="1"/>
</dbReference>
<dbReference type="Proteomes" id="UP000256980">
    <property type="component" value="Unassembled WGS sequence"/>
</dbReference>
<evidence type="ECO:0000256" key="4">
    <source>
        <dbReference type="ARBA" id="ARBA00023315"/>
    </source>
</evidence>
<dbReference type="AlphaFoldDB" id="A0A3D9GPR7"/>
<keyword evidence="2 8" id="KW-0808">Transferase</keyword>
<dbReference type="Pfam" id="PF00132">
    <property type="entry name" value="Hexapep"/>
    <property type="match status" value="2"/>
</dbReference>
<comment type="similarity">
    <text evidence="1">Belongs to the transferase hexapeptide repeat family.</text>
</comment>
<keyword evidence="3" id="KW-0677">Repeat</keyword>
<keyword evidence="9" id="KW-1185">Reference proteome</keyword>
<feature type="binding site" evidence="6">
    <location>
        <position position="72"/>
    </location>
    <ligand>
        <name>substrate</name>
    </ligand>
</feature>
<organism evidence="8 9">
    <name type="scientific">Winogradskyella eximia</name>
    <dbReference type="NCBI Taxonomy" id="262006"/>
    <lineage>
        <taxon>Bacteria</taxon>
        <taxon>Pseudomonadati</taxon>
        <taxon>Bacteroidota</taxon>
        <taxon>Flavobacteriia</taxon>
        <taxon>Flavobacteriales</taxon>
        <taxon>Flavobacteriaceae</taxon>
        <taxon>Winogradskyella</taxon>
    </lineage>
</organism>
<dbReference type="EMBL" id="QRDV01000011">
    <property type="protein sequence ID" value="RED38205.1"/>
    <property type="molecule type" value="Genomic_DNA"/>
</dbReference>
<dbReference type="InterPro" id="IPR001451">
    <property type="entry name" value="Hexapep"/>
</dbReference>
<dbReference type="Gene3D" id="2.160.10.10">
    <property type="entry name" value="Hexapeptide repeat proteins"/>
    <property type="match status" value="1"/>
</dbReference>
<sequence>MIVVGAKGFAKEILQVLSVDMGLLDENIVFFDNVSEDLPFKVYDRFEILRSFEEVKTYLSKSEDKSFVLGLGQPAYREKLYQQFITLGAKPVTVYSKSCEIGSFDVTIGKGTSVMSGVIITNSIKIGKGCLLNLNTTIGHDCELGDYVEISPNVNISGRCVIGKGSSIGTSAVIIPNIEIGENVIVGAGTVVIKNIPDNCTVVGVPGKIISKGENK</sequence>
<dbReference type="OrthoDB" id="708224at2"/>
<reference evidence="8 9" key="1">
    <citation type="submission" date="2018-07" db="EMBL/GenBank/DDBJ databases">
        <title>Genomic Encyclopedia of Type Strains, Phase III (KMG-III): the genomes of soil and plant-associated and newly described type strains.</title>
        <authorList>
            <person name="Whitman W."/>
        </authorList>
    </citation>
    <scope>NUCLEOTIDE SEQUENCE [LARGE SCALE GENOMIC DNA]</scope>
    <source>
        <strain evidence="8 9">CECT 7946</strain>
    </source>
</reference>
<gene>
    <name evidence="8" type="ORF">DFQ10_11126</name>
</gene>
<accession>A0A3D9GPR7</accession>
<evidence type="ECO:0000256" key="5">
    <source>
        <dbReference type="PIRSR" id="PIRSR620019-1"/>
    </source>
</evidence>
<dbReference type="PANTHER" id="PTHR43300">
    <property type="entry name" value="ACETYLTRANSFERASE"/>
    <property type="match status" value="1"/>
</dbReference>
<evidence type="ECO:0000259" key="7">
    <source>
        <dbReference type="Pfam" id="PF17836"/>
    </source>
</evidence>
<feature type="domain" description="PglD N-terminal" evidence="7">
    <location>
        <begin position="2"/>
        <end position="83"/>
    </location>
</feature>